<name>A0ABQ9JE13_9CUCU</name>
<dbReference type="InterPro" id="IPR001227">
    <property type="entry name" value="Ac_transferase_dom_sf"/>
</dbReference>
<sequence length="125" mass="14550">MGFGFGKYHSAEYQCHNFLNQVLYSQILKKIPKDAIIIEVAPDGLFQAILRRALEPSITKLHLVQKHCEDIYNFFWMVLYVEGCHPNFCLLNEKQKNPSWSKSNDAISLDKMESFRKMANAQIRP</sequence>
<dbReference type="EMBL" id="JAPWTJ010000672">
    <property type="protein sequence ID" value="KAJ8976435.1"/>
    <property type="molecule type" value="Genomic_DNA"/>
</dbReference>
<dbReference type="Gene3D" id="3.30.70.3290">
    <property type="match status" value="1"/>
</dbReference>
<evidence type="ECO:0000313" key="1">
    <source>
        <dbReference type="EMBL" id="KAJ8976435.1"/>
    </source>
</evidence>
<reference evidence="1" key="1">
    <citation type="journal article" date="2023" name="Insect Mol. Biol.">
        <title>Genome sequencing provides insights into the evolution of gene families encoding plant cell wall-degrading enzymes in longhorned beetles.</title>
        <authorList>
            <person name="Shin N.R."/>
            <person name="Okamura Y."/>
            <person name="Kirsch R."/>
            <person name="Pauchet Y."/>
        </authorList>
    </citation>
    <scope>NUCLEOTIDE SEQUENCE</scope>
    <source>
        <strain evidence="1">MMC_N1</strain>
    </source>
</reference>
<gene>
    <name evidence="1" type="ORF">NQ317_008469</name>
</gene>
<evidence type="ECO:0000313" key="2">
    <source>
        <dbReference type="Proteomes" id="UP001162164"/>
    </source>
</evidence>
<accession>A0ABQ9JE13</accession>
<keyword evidence="2" id="KW-1185">Reference proteome</keyword>
<comment type="caution">
    <text evidence="1">The sequence shown here is derived from an EMBL/GenBank/DDBJ whole genome shotgun (WGS) entry which is preliminary data.</text>
</comment>
<proteinExistence type="predicted"/>
<protein>
    <submittedName>
        <fullName evidence="1">Uncharacterized protein</fullName>
    </submittedName>
</protein>
<dbReference type="Proteomes" id="UP001162164">
    <property type="component" value="Unassembled WGS sequence"/>
</dbReference>
<dbReference type="Gene3D" id="3.40.366.10">
    <property type="entry name" value="Malonyl-Coenzyme A Acyl Carrier Protein, domain 2"/>
    <property type="match status" value="1"/>
</dbReference>
<organism evidence="1 2">
    <name type="scientific">Molorchus minor</name>
    <dbReference type="NCBI Taxonomy" id="1323400"/>
    <lineage>
        <taxon>Eukaryota</taxon>
        <taxon>Metazoa</taxon>
        <taxon>Ecdysozoa</taxon>
        <taxon>Arthropoda</taxon>
        <taxon>Hexapoda</taxon>
        <taxon>Insecta</taxon>
        <taxon>Pterygota</taxon>
        <taxon>Neoptera</taxon>
        <taxon>Endopterygota</taxon>
        <taxon>Coleoptera</taxon>
        <taxon>Polyphaga</taxon>
        <taxon>Cucujiformia</taxon>
        <taxon>Chrysomeloidea</taxon>
        <taxon>Cerambycidae</taxon>
        <taxon>Lamiinae</taxon>
        <taxon>Monochamini</taxon>
        <taxon>Molorchus</taxon>
    </lineage>
</organism>